<dbReference type="PROSITE" id="PS50853">
    <property type="entry name" value="FN3"/>
    <property type="match status" value="4"/>
</dbReference>
<evidence type="ECO:0000256" key="13">
    <source>
        <dbReference type="SAM" id="Phobius"/>
    </source>
</evidence>
<dbReference type="InterPro" id="IPR013783">
    <property type="entry name" value="Ig-like_fold"/>
</dbReference>
<evidence type="ECO:0008006" key="20">
    <source>
        <dbReference type="Google" id="ProtNLM"/>
    </source>
</evidence>
<dbReference type="InterPro" id="IPR016130">
    <property type="entry name" value="Tyr_Pase_AS"/>
</dbReference>
<feature type="domain" description="Tyrosine-protein phosphatase" evidence="14">
    <location>
        <begin position="870"/>
        <end position="1125"/>
    </location>
</feature>
<organism evidence="18">
    <name type="scientific">Notodromas monacha</name>
    <dbReference type="NCBI Taxonomy" id="399045"/>
    <lineage>
        <taxon>Eukaryota</taxon>
        <taxon>Metazoa</taxon>
        <taxon>Ecdysozoa</taxon>
        <taxon>Arthropoda</taxon>
        <taxon>Crustacea</taxon>
        <taxon>Oligostraca</taxon>
        <taxon>Ostracoda</taxon>
        <taxon>Podocopa</taxon>
        <taxon>Podocopida</taxon>
        <taxon>Cypridocopina</taxon>
        <taxon>Cypridoidea</taxon>
        <taxon>Cyprididae</taxon>
        <taxon>Notodromas</taxon>
    </lineage>
</organism>
<dbReference type="InterPro" id="IPR003595">
    <property type="entry name" value="Tyr_Pase_cat"/>
</dbReference>
<dbReference type="InterPro" id="IPR003961">
    <property type="entry name" value="FN3_dom"/>
</dbReference>
<dbReference type="PROSITE" id="PS50056">
    <property type="entry name" value="TYR_PHOSPHATASE_2"/>
    <property type="match status" value="2"/>
</dbReference>
<evidence type="ECO:0000256" key="4">
    <source>
        <dbReference type="ARBA" id="ARBA00022737"/>
    </source>
</evidence>
<dbReference type="PROSITE" id="PS50055">
    <property type="entry name" value="TYR_PHOSPHATASE_PTP"/>
    <property type="match status" value="2"/>
</dbReference>
<accession>A0A7R9BS53</accession>
<dbReference type="InterPro" id="IPR000242">
    <property type="entry name" value="PTP_cat"/>
</dbReference>
<dbReference type="PROSITE" id="PS50240">
    <property type="entry name" value="TRYPSIN_DOM"/>
    <property type="match status" value="1"/>
</dbReference>
<feature type="domain" description="Tyrosine specific protein phosphatases" evidence="15">
    <location>
        <begin position="1045"/>
        <end position="1116"/>
    </location>
</feature>
<dbReference type="PANTHER" id="PTHR46957">
    <property type="entry name" value="CYTOKINE RECEPTOR"/>
    <property type="match status" value="1"/>
</dbReference>
<keyword evidence="10" id="KW-0325">Glycoprotein</keyword>
<dbReference type="InterPro" id="IPR050713">
    <property type="entry name" value="RTP_Phos/Ushers"/>
</dbReference>
<sequence length="1834" mass="205203">MNGSIKSVPGEPQEVQVAVLNSTSVRVTWKPPKEKEKHGVILGYQFNVQETRKTRGEKVISDPGHYLELNGSATAFTIADLQPDTKYQVQVSAMTRKGDGARSKIINFATPGGVPSRPTLKIRLAEGTSNGVSIEASWSQPKETFGKIVGWRLKYGKRLPTPSQQLFGVSPQAKPEGQTDDMDELSATPTQPPPITEINIDNPDETRYVLQELEKGYDYEFRLAARNAEGHGQESVAYITTPDGPPTGPPTNIQDHTITPDILVVTWDPPEMPHRNGRIIGYTLQFHKRRDDYLFLERNVTNPKVVIQSLEEDTWYYFRIRAYTSRGPGPWSENESFKTIREIVRAPLNVRAMATSESSVEVWWEEVPGAERIVGYRIYYTMMATEDLDTWLHKDVPATFSAEIQNLERHTSFAINVAAKTKEGYLGRLSETITVKTKPQDVPMWLVADSVSTHTMDIRWEAPRVMTPMQYRIAFDAVKEFVDAGGMTQRRKIPARVMLVGPDVYSKHIEDLTPFTTYSVNVTAIPKDSSFRPPARIQVTTMMAAPKTMVKPDSLGVTTEGYIFLALPQASEEYGPISHYFLVVVPERKNYPFKHPDAYLLDDLIVNKGRSNPYLNSVKPGEFEEEEELPYIAAKFLNRDIPVEFYLGNNKTYNGFWNRPLSAELRYKIFLRAFVDTPQKTNLYGNSELSDFMSLKMPLVHPGQKLPTRPPPSSPHVDPEGIGHPDMTPYGIDGVHARSADKVWIIAPAVSVVLLVALVCAVILLRRRRGAPKEHDAGRSAVDKPLLGNERGAVIAGGIGGGSAYGGSLGRAGSSLGGGNYDYAPGGPSDPVELRRLNFQTPGMMSHPPIPVSELSNHIEMLKANNNTLFSQEYESIETGQLFKWENSSMEVNKPKNRYANVIAYDHSRVILEPIDGIPGSDYINANFCDGYRKQNAYIATQGPLPETVSDFWRMVWEQRSMTIVMMTKLEERARIKCDQYWPSRGTETYHPIIVSLVDTVELATYIIRTFQVQHLNYSEIREVRQFQFTAWPDHGVPVHPTPFLVFLKRIKGLNPSEAGPPIIHCSAGVGRTGAYIVIDSMLERMKTEHTVDIYGHVTCLRAQRNYMVQTEDQYVFIHDALAEAVICGNSEIPARNLQLYVQKLFTPEPDGQIPLELEFKRLANMKAQPSRFVSANMPFNKHKNRLVNILPYENTRVCLQHIMGKEGSDYINASYIDGYKYPNAYIATQGPLPDTAEDFWRMLWEHNSTIVVMLTKLREMGREKCHQYWPNDRCARYSFCVVEPIAEYNMPQYILREFKVTDARDGQSRTIRQFQFTDWPEQGVPKSGEGFIDFIGQVHKTKEQFGQEGPITVHCSAGVGRTGVFVTLSIVLERMQYEGVVDLFTTVRILRTQRPAMVQTENGGDLLLMSSLLSLSDWVREMWSKRNVFLVVLLSGLTQILGAPQGQLSSQRCRAPNVCVELCLCRKEDIVAPDDPFALIVIKEAFSSSNDSSNPVDICFAEIGFRQDGSEVVPVGLCPETASVCCRNPLSRKKEPPTELHTSSKDAVNDFWSACGRVRRNGPGYEIKFSKATPGIDFTEAKPWEFPWTAVILEKFKKTLPDGQNLDVFLGAGSVINPKVVLTAATKLMKFRANEKKELVVRVGAWDLYGRSIISSDVPHQDLFVEKIIFHPDFQPFGQYANNLAVLLLKESISPLPNVGTICLPEPGGHLIEGYEESCIATGFGTPDKGISNIMKKAYLNLIPNSECNAALIEALTYPDLVLHRGSVCAVGSNGLNDTCKGDGGGPLACLSKGTGRWTQVGITAWGVDCSGAHPGVYTNVLYYLDWIHSVIV</sequence>
<dbReference type="Gene3D" id="3.90.190.10">
    <property type="entry name" value="Protein tyrosine phosphatase superfamily"/>
    <property type="match status" value="2"/>
</dbReference>
<comment type="similarity">
    <text evidence="11">Belongs to the peptidase S1 family. CLIP subfamily.</text>
</comment>
<dbReference type="FunFam" id="3.90.190.10:FF:000002">
    <property type="entry name" value="receptor-type tyrosine-protein phosphatase delta isoform X2"/>
    <property type="match status" value="1"/>
</dbReference>
<feature type="domain" description="Tyrosine-protein phosphatase" evidence="14">
    <location>
        <begin position="1156"/>
        <end position="1403"/>
    </location>
</feature>
<comment type="subcellular location">
    <subcellularLocation>
        <location evidence="1">Membrane</location>
        <topology evidence="1">Single-pass type I membrane protein</topology>
    </subcellularLocation>
</comment>
<feature type="domain" description="Fibronectin type-III" evidence="17">
    <location>
        <begin position="11"/>
        <end position="113"/>
    </location>
</feature>
<dbReference type="Gene3D" id="2.40.10.10">
    <property type="entry name" value="Trypsin-like serine proteases"/>
    <property type="match status" value="1"/>
</dbReference>
<dbReference type="Pfam" id="PF00041">
    <property type="entry name" value="fn3"/>
    <property type="match status" value="4"/>
</dbReference>
<dbReference type="FunFam" id="3.90.190.10:FF:000001">
    <property type="entry name" value="Receptor-type tyrosine-protein phosphatase F isoform A"/>
    <property type="match status" value="1"/>
</dbReference>
<evidence type="ECO:0000256" key="12">
    <source>
        <dbReference type="SAM" id="MobiDB-lite"/>
    </source>
</evidence>
<evidence type="ECO:0000313" key="18">
    <source>
        <dbReference type="EMBL" id="CAD7279615.1"/>
    </source>
</evidence>
<evidence type="ECO:0000259" key="14">
    <source>
        <dbReference type="PROSITE" id="PS50055"/>
    </source>
</evidence>
<evidence type="ECO:0000256" key="5">
    <source>
        <dbReference type="ARBA" id="ARBA00022801"/>
    </source>
</evidence>
<keyword evidence="3" id="KW-0732">Signal</keyword>
<dbReference type="SMART" id="SM00060">
    <property type="entry name" value="FN3"/>
    <property type="match status" value="5"/>
</dbReference>
<keyword evidence="6" id="KW-0904">Protein phosphatase</keyword>
<dbReference type="InterPro" id="IPR000387">
    <property type="entry name" value="Tyr_Pase_dom"/>
</dbReference>
<dbReference type="FunFam" id="2.60.40.10:FF:000028">
    <property type="entry name" value="Neuronal cell adhesion molecule"/>
    <property type="match status" value="1"/>
</dbReference>
<gene>
    <name evidence="18" type="ORF">NMOB1V02_LOCUS7284</name>
</gene>
<evidence type="ECO:0000256" key="10">
    <source>
        <dbReference type="ARBA" id="ARBA00023180"/>
    </source>
</evidence>
<protein>
    <recommendedName>
        <fullName evidence="20">Protein-tyrosine-phosphatase</fullName>
    </recommendedName>
</protein>
<keyword evidence="2 13" id="KW-0812">Transmembrane</keyword>
<dbReference type="GO" id="GO:0016020">
    <property type="term" value="C:membrane"/>
    <property type="evidence" value="ECO:0007669"/>
    <property type="project" value="UniProtKB-SubCell"/>
</dbReference>
<dbReference type="GO" id="GO:0006508">
    <property type="term" value="P:proteolysis"/>
    <property type="evidence" value="ECO:0007669"/>
    <property type="project" value="InterPro"/>
</dbReference>
<dbReference type="InterPro" id="IPR036116">
    <property type="entry name" value="FN3_sf"/>
</dbReference>
<evidence type="ECO:0000256" key="8">
    <source>
        <dbReference type="ARBA" id="ARBA00023136"/>
    </source>
</evidence>
<dbReference type="GO" id="GO:0048666">
    <property type="term" value="P:neuron development"/>
    <property type="evidence" value="ECO:0007669"/>
    <property type="project" value="UniProtKB-ARBA"/>
</dbReference>
<dbReference type="InterPro" id="IPR001254">
    <property type="entry name" value="Trypsin_dom"/>
</dbReference>
<keyword evidence="7 13" id="KW-1133">Transmembrane helix</keyword>
<dbReference type="OrthoDB" id="10253954at2759"/>
<evidence type="ECO:0000259" key="17">
    <source>
        <dbReference type="PROSITE" id="PS50853"/>
    </source>
</evidence>
<dbReference type="EMBL" id="OA883745">
    <property type="protein sequence ID" value="CAD7279615.1"/>
    <property type="molecule type" value="Genomic_DNA"/>
</dbReference>
<dbReference type="EMBL" id="CAJPEX010001708">
    <property type="protein sequence ID" value="CAG0919767.1"/>
    <property type="molecule type" value="Genomic_DNA"/>
</dbReference>
<dbReference type="PRINTS" id="PR00700">
    <property type="entry name" value="PRTYPHPHTASE"/>
</dbReference>
<proteinExistence type="inferred from homology"/>
<dbReference type="PROSITE" id="PS00383">
    <property type="entry name" value="TYR_PHOSPHATASE_1"/>
    <property type="match status" value="2"/>
</dbReference>
<dbReference type="SMART" id="SM00404">
    <property type="entry name" value="PTPc_motif"/>
    <property type="match status" value="2"/>
</dbReference>
<keyword evidence="4" id="KW-0677">Repeat</keyword>
<evidence type="ECO:0000313" key="19">
    <source>
        <dbReference type="Proteomes" id="UP000678499"/>
    </source>
</evidence>
<keyword evidence="19" id="KW-1185">Reference proteome</keyword>
<feature type="region of interest" description="Disordered" evidence="12">
    <location>
        <begin position="162"/>
        <end position="201"/>
    </location>
</feature>
<evidence type="ECO:0000256" key="6">
    <source>
        <dbReference type="ARBA" id="ARBA00022912"/>
    </source>
</evidence>
<dbReference type="InterPro" id="IPR043504">
    <property type="entry name" value="Peptidase_S1_PA_chymotrypsin"/>
</dbReference>
<keyword evidence="9" id="KW-1015">Disulfide bond</keyword>
<feature type="domain" description="Fibronectin type-III" evidence="17">
    <location>
        <begin position="249"/>
        <end position="342"/>
    </location>
</feature>
<reference evidence="18" key="1">
    <citation type="submission" date="2020-11" db="EMBL/GenBank/DDBJ databases">
        <authorList>
            <person name="Tran Van P."/>
        </authorList>
    </citation>
    <scope>NUCLEOTIDE SEQUENCE</scope>
</reference>
<dbReference type="InterPro" id="IPR029021">
    <property type="entry name" value="Prot-tyrosine_phosphatase-like"/>
</dbReference>
<dbReference type="InterPro" id="IPR009003">
    <property type="entry name" value="Peptidase_S1_PA"/>
</dbReference>
<dbReference type="Gene3D" id="2.60.40.10">
    <property type="entry name" value="Immunoglobulins"/>
    <property type="match status" value="5"/>
</dbReference>
<dbReference type="SMART" id="SM00020">
    <property type="entry name" value="Tryp_SPc"/>
    <property type="match status" value="1"/>
</dbReference>
<feature type="domain" description="Peptidase S1" evidence="16">
    <location>
        <begin position="1573"/>
        <end position="1834"/>
    </location>
</feature>
<evidence type="ECO:0000259" key="15">
    <source>
        <dbReference type="PROSITE" id="PS50056"/>
    </source>
</evidence>
<dbReference type="SMART" id="SM00194">
    <property type="entry name" value="PTPc"/>
    <property type="match status" value="2"/>
</dbReference>
<feature type="domain" description="Tyrosine specific protein phosphatases" evidence="15">
    <location>
        <begin position="1333"/>
        <end position="1403"/>
    </location>
</feature>
<dbReference type="SUPFAM" id="SSF52799">
    <property type="entry name" value="(Phosphotyrosine protein) phosphatases II"/>
    <property type="match status" value="2"/>
</dbReference>
<dbReference type="CDD" id="cd00063">
    <property type="entry name" value="FN3"/>
    <property type="match status" value="5"/>
</dbReference>
<dbReference type="Pfam" id="PF00089">
    <property type="entry name" value="Trypsin"/>
    <property type="match status" value="1"/>
</dbReference>
<evidence type="ECO:0000256" key="11">
    <source>
        <dbReference type="ARBA" id="ARBA00024195"/>
    </source>
</evidence>
<evidence type="ECO:0000256" key="7">
    <source>
        <dbReference type="ARBA" id="ARBA00022989"/>
    </source>
</evidence>
<feature type="domain" description="Fibronectin type-III" evidence="17">
    <location>
        <begin position="442"/>
        <end position="546"/>
    </location>
</feature>
<keyword evidence="5" id="KW-0378">Hydrolase</keyword>
<dbReference type="CDD" id="cd14553">
    <property type="entry name" value="R-PTPc-LAR-1"/>
    <property type="match status" value="1"/>
</dbReference>
<dbReference type="FunFam" id="2.40.10.10:FF:000002">
    <property type="entry name" value="Transmembrane protease serine"/>
    <property type="match status" value="1"/>
</dbReference>
<name>A0A7R9BS53_9CRUS</name>
<evidence type="ECO:0000256" key="9">
    <source>
        <dbReference type="ARBA" id="ARBA00023157"/>
    </source>
</evidence>
<evidence type="ECO:0000259" key="16">
    <source>
        <dbReference type="PROSITE" id="PS50240"/>
    </source>
</evidence>
<evidence type="ECO:0000256" key="2">
    <source>
        <dbReference type="ARBA" id="ARBA00022692"/>
    </source>
</evidence>
<dbReference type="PANTHER" id="PTHR46957:SF6">
    <property type="entry name" value="PROTEIN-TYROSINE-PHOSPHATASE"/>
    <property type="match status" value="1"/>
</dbReference>
<dbReference type="SUPFAM" id="SSF49265">
    <property type="entry name" value="Fibronectin type III"/>
    <property type="match status" value="4"/>
</dbReference>
<dbReference type="Pfam" id="PF00102">
    <property type="entry name" value="Y_phosphatase"/>
    <property type="match status" value="2"/>
</dbReference>
<dbReference type="GO" id="GO:0004252">
    <property type="term" value="F:serine-type endopeptidase activity"/>
    <property type="evidence" value="ECO:0007669"/>
    <property type="project" value="InterPro"/>
</dbReference>
<dbReference type="GO" id="GO:0004725">
    <property type="term" value="F:protein tyrosine phosphatase activity"/>
    <property type="evidence" value="ECO:0007669"/>
    <property type="project" value="InterPro"/>
</dbReference>
<dbReference type="Proteomes" id="UP000678499">
    <property type="component" value="Unassembled WGS sequence"/>
</dbReference>
<dbReference type="FunFam" id="2.60.40.10:FF:001015">
    <property type="entry name" value="tyrosine-protein phosphatase Lar isoform X4"/>
    <property type="match status" value="1"/>
</dbReference>
<evidence type="ECO:0000256" key="3">
    <source>
        <dbReference type="ARBA" id="ARBA00022729"/>
    </source>
</evidence>
<keyword evidence="8 13" id="KW-0472">Membrane</keyword>
<dbReference type="CDD" id="cd00190">
    <property type="entry name" value="Tryp_SPc"/>
    <property type="match status" value="1"/>
</dbReference>
<evidence type="ECO:0000256" key="1">
    <source>
        <dbReference type="ARBA" id="ARBA00004479"/>
    </source>
</evidence>
<feature type="domain" description="Fibronectin type-III" evidence="17">
    <location>
        <begin position="346"/>
        <end position="440"/>
    </location>
</feature>
<feature type="transmembrane region" description="Helical" evidence="13">
    <location>
        <begin position="743"/>
        <end position="765"/>
    </location>
</feature>
<dbReference type="SUPFAM" id="SSF50494">
    <property type="entry name" value="Trypsin-like serine proteases"/>
    <property type="match status" value="1"/>
</dbReference>